<feature type="binding site" evidence="9">
    <location>
        <position position="272"/>
    </location>
    <ligand>
        <name>glycerol</name>
        <dbReference type="ChEBI" id="CHEBI:17754"/>
    </ligand>
</feature>
<evidence type="ECO:0000256" key="3">
    <source>
        <dbReference type="ARBA" id="ARBA00023002"/>
    </source>
</evidence>
<comment type="cofactor">
    <cofactor evidence="9">
        <name>Zn(2+)</name>
        <dbReference type="ChEBI" id="CHEBI:29105"/>
    </cofactor>
    <text evidence="9">Binds 1 zinc ion per subunit.</text>
</comment>
<dbReference type="PANTHER" id="PTHR43616">
    <property type="entry name" value="GLYCEROL DEHYDROGENASE"/>
    <property type="match status" value="1"/>
</dbReference>
<dbReference type="Proteomes" id="UP000194903">
    <property type="component" value="Unassembled WGS sequence"/>
</dbReference>
<evidence type="ECO:0000256" key="5">
    <source>
        <dbReference type="ARBA" id="ARBA00037918"/>
    </source>
</evidence>
<comment type="caution">
    <text evidence="13">The sequence shown here is derived from an EMBL/GenBank/DDBJ whole genome shotgun (WGS) entry which is preliminary data.</text>
</comment>
<keyword evidence="2 9" id="KW-0479">Metal-binding</keyword>
<evidence type="ECO:0000313" key="13">
    <source>
        <dbReference type="EMBL" id="OUM21372.1"/>
    </source>
</evidence>
<dbReference type="SUPFAM" id="SSF56796">
    <property type="entry name" value="Dehydroquinate synthase-like"/>
    <property type="match status" value="1"/>
</dbReference>
<feature type="binding site" evidence="9">
    <location>
        <position position="172"/>
    </location>
    <ligand>
        <name>glycerol</name>
        <dbReference type="ChEBI" id="CHEBI:17754"/>
    </ligand>
</feature>
<dbReference type="AlphaFoldDB" id="A0A252F6M8"/>
<feature type="binding site" evidence="11">
    <location>
        <position position="132"/>
    </location>
    <ligand>
        <name>NAD(+)</name>
        <dbReference type="ChEBI" id="CHEBI:57540"/>
    </ligand>
</feature>
<protein>
    <recommendedName>
        <fullName evidence="7">Glycerol dehydrogenase</fullName>
        <ecNumber evidence="6">1.1.1.6</ecNumber>
    </recommendedName>
</protein>
<keyword evidence="4 11" id="KW-0520">NAD</keyword>
<keyword evidence="9" id="KW-0862">Zinc</keyword>
<dbReference type="Gene3D" id="1.20.1090.10">
    <property type="entry name" value="Dehydroquinate synthase-like - alpha domain"/>
    <property type="match status" value="1"/>
</dbReference>
<feature type="binding site" evidence="10">
    <location>
        <position position="122"/>
    </location>
    <ligand>
        <name>glycerol</name>
        <dbReference type="ChEBI" id="CHEBI:17754"/>
    </ligand>
</feature>
<evidence type="ECO:0000256" key="8">
    <source>
        <dbReference type="ARBA" id="ARBA00049006"/>
    </source>
</evidence>
<evidence type="ECO:0000256" key="11">
    <source>
        <dbReference type="PIRSR" id="PIRSR000112-3"/>
    </source>
</evidence>
<dbReference type="PROSITE" id="PS00913">
    <property type="entry name" value="ADH_IRON_1"/>
    <property type="match status" value="1"/>
</dbReference>
<feature type="binding site" evidence="9">
    <location>
        <position position="255"/>
    </location>
    <ligand>
        <name>glycerol</name>
        <dbReference type="ChEBI" id="CHEBI:17754"/>
    </ligand>
</feature>
<organism evidence="13 14">
    <name type="scientific">Butyricicoccus porcorum</name>
    <dbReference type="NCBI Taxonomy" id="1945634"/>
    <lineage>
        <taxon>Bacteria</taxon>
        <taxon>Bacillati</taxon>
        <taxon>Bacillota</taxon>
        <taxon>Clostridia</taxon>
        <taxon>Eubacteriales</taxon>
        <taxon>Butyricicoccaceae</taxon>
        <taxon>Butyricicoccus</taxon>
    </lineage>
</organism>
<reference evidence="13 14" key="1">
    <citation type="submission" date="2017-05" db="EMBL/GenBank/DDBJ databases">
        <title>Butyricicoccus porcorum sp. nov. a butyrate-producing bacterium from the swine intestinal tract.</title>
        <authorList>
            <person name="Trachsel J."/>
            <person name="Humphrey S."/>
            <person name="Allen H.K."/>
        </authorList>
    </citation>
    <scope>NUCLEOTIDE SEQUENCE [LARGE SCALE GENOMIC DNA]</scope>
    <source>
        <strain evidence="13">BB10</strain>
    </source>
</reference>
<dbReference type="EMBL" id="NHOC01000002">
    <property type="protein sequence ID" value="OUM21372.1"/>
    <property type="molecule type" value="Genomic_DNA"/>
</dbReference>
<dbReference type="OrthoDB" id="5198708at2"/>
<dbReference type="RefSeq" id="WP_087017245.1">
    <property type="nucleotide sequence ID" value="NZ_CP178353.1"/>
</dbReference>
<dbReference type="InterPro" id="IPR016205">
    <property type="entry name" value="Glycerol_DH"/>
</dbReference>
<feature type="binding site" evidence="11">
    <location>
        <begin position="94"/>
        <end position="98"/>
    </location>
    <ligand>
        <name>NAD(+)</name>
        <dbReference type="ChEBI" id="CHEBI:57540"/>
    </ligand>
</feature>
<keyword evidence="14" id="KW-1185">Reference proteome</keyword>
<dbReference type="CDD" id="cd08170">
    <property type="entry name" value="GlyDH"/>
    <property type="match status" value="1"/>
</dbReference>
<gene>
    <name evidence="13" type="ORF">CBW42_02025</name>
</gene>
<evidence type="ECO:0000256" key="10">
    <source>
        <dbReference type="PIRSR" id="PIRSR000112-2"/>
    </source>
</evidence>
<evidence type="ECO:0000256" key="2">
    <source>
        <dbReference type="ARBA" id="ARBA00022723"/>
    </source>
</evidence>
<dbReference type="Gene3D" id="3.40.50.1970">
    <property type="match status" value="1"/>
</dbReference>
<dbReference type="Pfam" id="PF00465">
    <property type="entry name" value="Fe-ADH"/>
    <property type="match status" value="1"/>
</dbReference>
<keyword evidence="3" id="KW-0560">Oxidoreductase</keyword>
<evidence type="ECO:0000259" key="12">
    <source>
        <dbReference type="Pfam" id="PF00465"/>
    </source>
</evidence>
<dbReference type="PANTHER" id="PTHR43616:SF5">
    <property type="entry name" value="GLYCEROL DEHYDROGENASE 1"/>
    <property type="match status" value="1"/>
</dbReference>
<comment type="pathway">
    <text evidence="5">Polyol metabolism; glycerol fermentation; glycerone phosphate from glycerol (oxidative route): step 1/2.</text>
</comment>
<evidence type="ECO:0000313" key="14">
    <source>
        <dbReference type="Proteomes" id="UP000194903"/>
    </source>
</evidence>
<name>A0A252F6M8_9FIRM</name>
<dbReference type="InterPro" id="IPR018211">
    <property type="entry name" value="ADH_Fe_CS"/>
</dbReference>
<comment type="similarity">
    <text evidence="1">Belongs to the iron-containing alcohol dehydrogenase family.</text>
</comment>
<sequence length="365" mass="38729">MSYGIKSPAKYVQGNGELANLGRNAKKMGEKFLVLCSANNKKRVGDAIEESLKSVEKEVVFCEFNGECSKAEISRVMEVVTETGCDVVIGVGGGKVIDTAKAVVTNLGGYPLIIIPTVASNDSPCSGVAVIYNEEGVVIKALLMKRNPDLVLVDTAVIAKSPKRLLVAGMGDALATWFEARACKNSGAKTMARGLCSNTALMMSKLCYDILIRDGAKALEALEAKEPNDALDNVVEACIYLSGVGFESGGLAAAHAINDGFAYVPQAHGMYHGEKVAFGTLAQLVLEKASEDEMNQVLAFMKDVGLPMTLADLGITDVKEDEIRKVAEAACVPTQSTKNLRKDITADEVYAAIMEADKIGTAYKA</sequence>
<feature type="binding site" evidence="11">
    <location>
        <begin position="117"/>
        <end position="120"/>
    </location>
    <ligand>
        <name>NAD(+)</name>
        <dbReference type="ChEBI" id="CHEBI:57540"/>
    </ligand>
</feature>
<feature type="binding site" evidence="11">
    <location>
        <position position="126"/>
    </location>
    <ligand>
        <name>NAD(+)</name>
        <dbReference type="ChEBI" id="CHEBI:57540"/>
    </ligand>
</feature>
<evidence type="ECO:0000256" key="7">
    <source>
        <dbReference type="ARBA" id="ARBA00040132"/>
    </source>
</evidence>
<comment type="catalytic activity">
    <reaction evidence="8">
        <text>glycerol + NAD(+) = dihydroxyacetone + NADH + H(+)</text>
        <dbReference type="Rhea" id="RHEA:13769"/>
        <dbReference type="ChEBI" id="CHEBI:15378"/>
        <dbReference type="ChEBI" id="CHEBI:16016"/>
        <dbReference type="ChEBI" id="CHEBI:17754"/>
        <dbReference type="ChEBI" id="CHEBI:57540"/>
        <dbReference type="ChEBI" id="CHEBI:57945"/>
        <dbReference type="EC" id="1.1.1.6"/>
    </reaction>
</comment>
<dbReference type="GO" id="GO:0046872">
    <property type="term" value="F:metal ion binding"/>
    <property type="evidence" value="ECO:0007669"/>
    <property type="project" value="UniProtKB-KW"/>
</dbReference>
<proteinExistence type="inferred from homology"/>
<evidence type="ECO:0000256" key="6">
    <source>
        <dbReference type="ARBA" id="ARBA00039147"/>
    </source>
</evidence>
<dbReference type="PIRSF" id="PIRSF000112">
    <property type="entry name" value="Glycerol_dehydrogenase"/>
    <property type="match status" value="1"/>
</dbReference>
<evidence type="ECO:0000256" key="4">
    <source>
        <dbReference type="ARBA" id="ARBA00023027"/>
    </source>
</evidence>
<evidence type="ECO:0000256" key="9">
    <source>
        <dbReference type="PIRSR" id="PIRSR000112-1"/>
    </source>
</evidence>
<dbReference type="NCBIfam" id="NF006941">
    <property type="entry name" value="PRK09423.1"/>
    <property type="match status" value="1"/>
</dbReference>
<dbReference type="EC" id="1.1.1.6" evidence="6"/>
<dbReference type="InterPro" id="IPR001670">
    <property type="entry name" value="ADH_Fe/GldA"/>
</dbReference>
<dbReference type="GO" id="GO:0008888">
    <property type="term" value="F:glycerol dehydrogenase (NAD+) activity"/>
    <property type="evidence" value="ECO:0007669"/>
    <property type="project" value="UniProtKB-EC"/>
</dbReference>
<feature type="domain" description="Alcohol dehydrogenase iron-type/glycerol dehydrogenase GldA" evidence="12">
    <location>
        <begin position="8"/>
        <end position="155"/>
    </location>
</feature>
<accession>A0A252F6M8</accession>
<evidence type="ECO:0000256" key="1">
    <source>
        <dbReference type="ARBA" id="ARBA00007358"/>
    </source>
</evidence>